<feature type="region of interest" description="Disordered" evidence="1">
    <location>
        <begin position="153"/>
        <end position="177"/>
    </location>
</feature>
<gene>
    <name evidence="2" type="ORF">POM88_020807</name>
</gene>
<comment type="caution">
    <text evidence="2">The sequence shown here is derived from an EMBL/GenBank/DDBJ whole genome shotgun (WGS) entry which is preliminary data.</text>
</comment>
<dbReference type="AlphaFoldDB" id="A0AAD8MS78"/>
<sequence>MDSSNELSQAINNISLEEEEEGGLDLVDEEPTNKDQSVFEFDAKLCVVARFLSEGNADFLAMQQTLAALWRPAEAEIVRPYGSWMRAPFRRSVRPIGAKWLQNGVDITGRNMDIAGRNMDVQTQNTAVLTCRMARLLQNRAFEQGLTLDNDLFSVENDPSSASDHGEGSDHNEIPKL</sequence>
<evidence type="ECO:0000256" key="1">
    <source>
        <dbReference type="SAM" id="MobiDB-lite"/>
    </source>
</evidence>
<accession>A0AAD8MS78</accession>
<name>A0AAD8MS78_9APIA</name>
<feature type="compositionally biased region" description="Basic and acidic residues" evidence="1">
    <location>
        <begin position="164"/>
        <end position="177"/>
    </location>
</feature>
<reference evidence="2" key="2">
    <citation type="submission" date="2023-05" db="EMBL/GenBank/DDBJ databases">
        <authorList>
            <person name="Schelkunov M.I."/>
        </authorList>
    </citation>
    <scope>NUCLEOTIDE SEQUENCE</scope>
    <source>
        <strain evidence="2">Hsosn_3</strain>
        <tissue evidence="2">Leaf</tissue>
    </source>
</reference>
<keyword evidence="3" id="KW-1185">Reference proteome</keyword>
<dbReference type="Proteomes" id="UP001237642">
    <property type="component" value="Unassembled WGS sequence"/>
</dbReference>
<reference evidence="2" key="1">
    <citation type="submission" date="2023-02" db="EMBL/GenBank/DDBJ databases">
        <title>Genome of toxic invasive species Heracleum sosnowskyi carries increased number of genes despite the absence of recent whole-genome duplications.</title>
        <authorList>
            <person name="Schelkunov M."/>
            <person name="Shtratnikova V."/>
            <person name="Makarenko M."/>
            <person name="Klepikova A."/>
            <person name="Omelchenko D."/>
            <person name="Novikova G."/>
            <person name="Obukhova E."/>
            <person name="Bogdanov V."/>
            <person name="Penin A."/>
            <person name="Logacheva M."/>
        </authorList>
    </citation>
    <scope>NUCLEOTIDE SEQUENCE</scope>
    <source>
        <strain evidence="2">Hsosn_3</strain>
        <tissue evidence="2">Leaf</tissue>
    </source>
</reference>
<evidence type="ECO:0000313" key="2">
    <source>
        <dbReference type="EMBL" id="KAK1383072.1"/>
    </source>
</evidence>
<organism evidence="2 3">
    <name type="scientific">Heracleum sosnowskyi</name>
    <dbReference type="NCBI Taxonomy" id="360622"/>
    <lineage>
        <taxon>Eukaryota</taxon>
        <taxon>Viridiplantae</taxon>
        <taxon>Streptophyta</taxon>
        <taxon>Embryophyta</taxon>
        <taxon>Tracheophyta</taxon>
        <taxon>Spermatophyta</taxon>
        <taxon>Magnoliopsida</taxon>
        <taxon>eudicotyledons</taxon>
        <taxon>Gunneridae</taxon>
        <taxon>Pentapetalae</taxon>
        <taxon>asterids</taxon>
        <taxon>campanulids</taxon>
        <taxon>Apiales</taxon>
        <taxon>Apiaceae</taxon>
        <taxon>Apioideae</taxon>
        <taxon>apioid superclade</taxon>
        <taxon>Tordylieae</taxon>
        <taxon>Tordyliinae</taxon>
        <taxon>Heracleum</taxon>
    </lineage>
</organism>
<proteinExistence type="predicted"/>
<evidence type="ECO:0000313" key="3">
    <source>
        <dbReference type="Proteomes" id="UP001237642"/>
    </source>
</evidence>
<protein>
    <submittedName>
        <fullName evidence="2">Uncharacterized protein</fullName>
    </submittedName>
</protein>
<dbReference type="EMBL" id="JAUIZM010000005">
    <property type="protein sequence ID" value="KAK1383072.1"/>
    <property type="molecule type" value="Genomic_DNA"/>
</dbReference>